<gene>
    <name evidence="1" type="ORF">LSALG_LOCUS9679</name>
</gene>
<organism evidence="1 2">
    <name type="scientific">Lactuca saligna</name>
    <name type="common">Willowleaf lettuce</name>
    <dbReference type="NCBI Taxonomy" id="75948"/>
    <lineage>
        <taxon>Eukaryota</taxon>
        <taxon>Viridiplantae</taxon>
        <taxon>Streptophyta</taxon>
        <taxon>Embryophyta</taxon>
        <taxon>Tracheophyta</taxon>
        <taxon>Spermatophyta</taxon>
        <taxon>Magnoliopsida</taxon>
        <taxon>eudicotyledons</taxon>
        <taxon>Gunneridae</taxon>
        <taxon>Pentapetalae</taxon>
        <taxon>asterids</taxon>
        <taxon>campanulids</taxon>
        <taxon>Asterales</taxon>
        <taxon>Asteraceae</taxon>
        <taxon>Cichorioideae</taxon>
        <taxon>Cichorieae</taxon>
        <taxon>Lactucinae</taxon>
        <taxon>Lactuca</taxon>
    </lineage>
</organism>
<dbReference type="AlphaFoldDB" id="A0AA35YC41"/>
<dbReference type="EMBL" id="OX465077">
    <property type="protein sequence ID" value="CAI9269297.1"/>
    <property type="molecule type" value="Genomic_DNA"/>
</dbReference>
<reference evidence="1" key="1">
    <citation type="submission" date="2023-04" db="EMBL/GenBank/DDBJ databases">
        <authorList>
            <person name="Vijverberg K."/>
            <person name="Xiong W."/>
            <person name="Schranz E."/>
        </authorList>
    </citation>
    <scope>NUCLEOTIDE SEQUENCE</scope>
</reference>
<accession>A0AA35YC41</accession>
<evidence type="ECO:0000313" key="1">
    <source>
        <dbReference type="EMBL" id="CAI9269297.1"/>
    </source>
</evidence>
<protein>
    <submittedName>
        <fullName evidence="1">Uncharacterized protein</fullName>
    </submittedName>
</protein>
<name>A0AA35YC41_LACSI</name>
<keyword evidence="2" id="KW-1185">Reference proteome</keyword>
<proteinExistence type="predicted"/>
<dbReference type="Proteomes" id="UP001177003">
    <property type="component" value="Chromosome 1"/>
</dbReference>
<evidence type="ECO:0000313" key="2">
    <source>
        <dbReference type="Proteomes" id="UP001177003"/>
    </source>
</evidence>
<sequence>MPTLGFNNGNTNQSYMKIDMSNNFVGLSTIDSTVVYFTAQSLWIFKCHRENETPSHYGTVLNVHQQQMSPGDGYGSSTTDSSRTENIYVPTTSNTSMMNNQSSCIRFLQTFLMYLNWMMVMKLNSGSKGTVLNAITIASRSSATPTKA</sequence>